<gene>
    <name evidence="19" type="primary">ilvE</name>
    <name evidence="20" type="ORF">HNQ52_002845</name>
</gene>
<comment type="catalytic activity">
    <reaction evidence="15 19">
        <text>L-isoleucine + 2-oxoglutarate = (S)-3-methyl-2-oxopentanoate + L-glutamate</text>
        <dbReference type="Rhea" id="RHEA:24801"/>
        <dbReference type="ChEBI" id="CHEBI:16810"/>
        <dbReference type="ChEBI" id="CHEBI:29985"/>
        <dbReference type="ChEBI" id="CHEBI:35146"/>
        <dbReference type="ChEBI" id="CHEBI:58045"/>
        <dbReference type="EC" id="2.6.1.42"/>
    </reaction>
</comment>
<dbReference type="UniPathway" id="UPA00048">
    <property type="reaction ID" value="UER00073"/>
</dbReference>
<evidence type="ECO:0000256" key="15">
    <source>
        <dbReference type="ARBA" id="ARBA00048798"/>
    </source>
</evidence>
<keyword evidence="9 19" id="KW-0032">Aminotransferase</keyword>
<evidence type="ECO:0000256" key="16">
    <source>
        <dbReference type="ARBA" id="ARBA00049229"/>
    </source>
</evidence>
<dbReference type="InterPro" id="IPR043131">
    <property type="entry name" value="BCAT-like_N"/>
</dbReference>
<evidence type="ECO:0000256" key="10">
    <source>
        <dbReference type="ARBA" id="ARBA00022605"/>
    </source>
</evidence>
<comment type="function">
    <text evidence="2 19">Acts on leucine, isoleucine and valine.</text>
</comment>
<evidence type="ECO:0000256" key="18">
    <source>
        <dbReference type="RuleBase" id="RU004516"/>
    </source>
</evidence>
<evidence type="ECO:0000256" key="17">
    <source>
        <dbReference type="RuleBase" id="RU004106"/>
    </source>
</evidence>
<evidence type="ECO:0000256" key="9">
    <source>
        <dbReference type="ARBA" id="ARBA00022576"/>
    </source>
</evidence>
<evidence type="ECO:0000256" key="8">
    <source>
        <dbReference type="ARBA" id="ARBA00018179"/>
    </source>
</evidence>
<evidence type="ECO:0000256" key="5">
    <source>
        <dbReference type="ARBA" id="ARBA00005072"/>
    </source>
</evidence>
<proteinExistence type="inferred from homology"/>
<dbReference type="GO" id="GO:0006532">
    <property type="term" value="P:aspartate biosynthetic process"/>
    <property type="evidence" value="ECO:0007669"/>
    <property type="project" value="TreeGrafter"/>
</dbReference>
<comment type="catalytic activity">
    <reaction evidence="16 19">
        <text>L-leucine + 2-oxoglutarate = 4-methyl-2-oxopentanoate + L-glutamate</text>
        <dbReference type="Rhea" id="RHEA:18321"/>
        <dbReference type="ChEBI" id="CHEBI:16810"/>
        <dbReference type="ChEBI" id="CHEBI:17865"/>
        <dbReference type="ChEBI" id="CHEBI:29985"/>
        <dbReference type="ChEBI" id="CHEBI:57427"/>
        <dbReference type="EC" id="2.6.1.42"/>
    </reaction>
</comment>
<comment type="caution">
    <text evidence="20">The sequence shown here is derived from an EMBL/GenBank/DDBJ whole genome shotgun (WGS) entry which is preliminary data.</text>
</comment>
<dbReference type="NCBIfam" id="TIGR01122">
    <property type="entry name" value="ilvE_I"/>
    <property type="match status" value="1"/>
</dbReference>
<evidence type="ECO:0000313" key="21">
    <source>
        <dbReference type="Proteomes" id="UP000521199"/>
    </source>
</evidence>
<evidence type="ECO:0000256" key="3">
    <source>
        <dbReference type="ARBA" id="ARBA00004824"/>
    </source>
</evidence>
<keyword evidence="10 19" id="KW-0028">Amino-acid biosynthesis</keyword>
<dbReference type="SUPFAM" id="SSF56752">
    <property type="entry name" value="D-aminoacid aminotransferase-like PLP-dependent enzymes"/>
    <property type="match status" value="1"/>
</dbReference>
<comment type="cofactor">
    <cofactor evidence="1 18">
        <name>pyridoxal 5'-phosphate</name>
        <dbReference type="ChEBI" id="CHEBI:597326"/>
    </cofactor>
</comment>
<dbReference type="InterPro" id="IPR001544">
    <property type="entry name" value="Aminotrans_IV"/>
</dbReference>
<evidence type="ECO:0000256" key="1">
    <source>
        <dbReference type="ARBA" id="ARBA00001933"/>
    </source>
</evidence>
<dbReference type="AlphaFoldDB" id="A0A7W8D9J5"/>
<evidence type="ECO:0000256" key="2">
    <source>
        <dbReference type="ARBA" id="ARBA00003109"/>
    </source>
</evidence>
<comment type="catalytic activity">
    <reaction evidence="14 19">
        <text>L-valine + 2-oxoglutarate = 3-methyl-2-oxobutanoate + L-glutamate</text>
        <dbReference type="Rhea" id="RHEA:24813"/>
        <dbReference type="ChEBI" id="CHEBI:11851"/>
        <dbReference type="ChEBI" id="CHEBI:16810"/>
        <dbReference type="ChEBI" id="CHEBI:29985"/>
        <dbReference type="ChEBI" id="CHEBI:57762"/>
        <dbReference type="EC" id="2.6.1.42"/>
    </reaction>
</comment>
<evidence type="ECO:0000256" key="13">
    <source>
        <dbReference type="ARBA" id="ARBA00023304"/>
    </source>
</evidence>
<dbReference type="UniPathway" id="UPA00047">
    <property type="reaction ID" value="UER00058"/>
</dbReference>
<evidence type="ECO:0000256" key="7">
    <source>
        <dbReference type="ARBA" id="ARBA00013053"/>
    </source>
</evidence>
<dbReference type="NCBIfam" id="NF005146">
    <property type="entry name" value="PRK06606.1"/>
    <property type="match status" value="1"/>
</dbReference>
<dbReference type="PANTHER" id="PTHR42743:SF11">
    <property type="entry name" value="AMINODEOXYCHORISMATE LYASE"/>
    <property type="match status" value="1"/>
</dbReference>
<comment type="pathway">
    <text evidence="5 19">Amino-acid biosynthesis; L-leucine biosynthesis; L-leucine from 3-methyl-2-oxobutanoate: step 4/4.</text>
</comment>
<keyword evidence="12 18" id="KW-0663">Pyridoxal phosphate</keyword>
<dbReference type="InterPro" id="IPR050571">
    <property type="entry name" value="Class-IV_PLP-Dep_Aminotrnsfr"/>
</dbReference>
<dbReference type="InterPro" id="IPR005785">
    <property type="entry name" value="B_amino_transI"/>
</dbReference>
<dbReference type="GO" id="GO:0009099">
    <property type="term" value="P:L-valine biosynthetic process"/>
    <property type="evidence" value="ECO:0007669"/>
    <property type="project" value="UniProtKB-UniPathway"/>
</dbReference>
<comment type="pathway">
    <text evidence="3 19">Amino-acid biosynthesis; L-isoleucine biosynthesis; L-isoleucine from 2-oxobutanoate: step 4/4.</text>
</comment>
<keyword evidence="21" id="KW-1185">Reference proteome</keyword>
<evidence type="ECO:0000256" key="4">
    <source>
        <dbReference type="ARBA" id="ARBA00004931"/>
    </source>
</evidence>
<protein>
    <recommendedName>
        <fullName evidence="8 19">Branched-chain-amino-acid aminotransferase</fullName>
        <shortName evidence="19">BCAT</shortName>
        <ecNumber evidence="7 19">2.6.1.42</ecNumber>
    </recommendedName>
</protein>
<evidence type="ECO:0000313" key="20">
    <source>
        <dbReference type="EMBL" id="MBB5209282.1"/>
    </source>
</evidence>
<dbReference type="GO" id="GO:0009098">
    <property type="term" value="P:L-leucine biosynthetic process"/>
    <property type="evidence" value="ECO:0007669"/>
    <property type="project" value="UniProtKB-UniPathway"/>
</dbReference>
<evidence type="ECO:0000256" key="12">
    <source>
        <dbReference type="ARBA" id="ARBA00022898"/>
    </source>
</evidence>
<evidence type="ECO:0000256" key="11">
    <source>
        <dbReference type="ARBA" id="ARBA00022679"/>
    </source>
</evidence>
<dbReference type="InterPro" id="IPR018300">
    <property type="entry name" value="Aminotrans_IV_CS"/>
</dbReference>
<reference evidence="20 21" key="1">
    <citation type="submission" date="2020-08" db="EMBL/GenBank/DDBJ databases">
        <title>Genomic Encyclopedia of Type Strains, Phase IV (KMG-IV): sequencing the most valuable type-strain genomes for metagenomic binning, comparative biology and taxonomic classification.</title>
        <authorList>
            <person name="Goeker M."/>
        </authorList>
    </citation>
    <scope>NUCLEOTIDE SEQUENCE [LARGE SCALE GENOMIC DNA]</scope>
    <source>
        <strain evidence="20 21">DSM 24163</strain>
    </source>
</reference>
<dbReference type="InterPro" id="IPR043132">
    <property type="entry name" value="BCAT-like_C"/>
</dbReference>
<dbReference type="Proteomes" id="UP000521199">
    <property type="component" value="Unassembled WGS sequence"/>
</dbReference>
<dbReference type="InterPro" id="IPR033939">
    <property type="entry name" value="BCAT_family"/>
</dbReference>
<keyword evidence="13 19" id="KW-0100">Branched-chain amino acid biosynthesis</keyword>
<name>A0A7W8D9J5_9GAMM</name>
<keyword evidence="11 19" id="KW-0808">Transferase</keyword>
<dbReference type="Gene3D" id="3.30.470.10">
    <property type="match status" value="1"/>
</dbReference>
<dbReference type="PANTHER" id="PTHR42743">
    <property type="entry name" value="AMINO-ACID AMINOTRANSFERASE"/>
    <property type="match status" value="1"/>
</dbReference>
<dbReference type="FunFam" id="3.20.10.10:FF:000001">
    <property type="entry name" value="Branched-chain-amino-acid aminotransferase"/>
    <property type="match status" value="1"/>
</dbReference>
<dbReference type="Gene3D" id="3.20.10.10">
    <property type="entry name" value="D-amino Acid Aminotransferase, subunit A, domain 2"/>
    <property type="match status" value="1"/>
</dbReference>
<accession>A0A7W8D9J5</accession>
<dbReference type="GO" id="GO:0009097">
    <property type="term" value="P:isoleucine biosynthetic process"/>
    <property type="evidence" value="ECO:0007669"/>
    <property type="project" value="UniProtKB-UniPathway"/>
</dbReference>
<dbReference type="CDD" id="cd01557">
    <property type="entry name" value="BCAT_beta_family"/>
    <property type="match status" value="1"/>
</dbReference>
<dbReference type="RefSeq" id="WP_183961815.1">
    <property type="nucleotide sequence ID" value="NZ_JACHHP010000005.1"/>
</dbReference>
<dbReference type="Pfam" id="PF01063">
    <property type="entry name" value="Aminotran_4"/>
    <property type="match status" value="1"/>
</dbReference>
<dbReference type="InterPro" id="IPR036038">
    <property type="entry name" value="Aminotransferase-like"/>
</dbReference>
<comment type="similarity">
    <text evidence="6 17">Belongs to the class-IV pyridoxal-phosphate-dependent aminotransferase family.</text>
</comment>
<evidence type="ECO:0000256" key="6">
    <source>
        <dbReference type="ARBA" id="ARBA00009320"/>
    </source>
</evidence>
<dbReference type="UniPathway" id="UPA00049">
    <property type="reaction ID" value="UER00062"/>
</dbReference>
<comment type="pathway">
    <text evidence="4 19">Amino-acid biosynthesis; L-valine biosynthesis; L-valine from pyruvate: step 4/4.</text>
</comment>
<dbReference type="EC" id="2.6.1.42" evidence="7 19"/>
<dbReference type="GO" id="GO:0004084">
    <property type="term" value="F:branched-chain-amino-acid transaminase activity"/>
    <property type="evidence" value="ECO:0007669"/>
    <property type="project" value="UniProtKB-EC"/>
</dbReference>
<dbReference type="PROSITE" id="PS00770">
    <property type="entry name" value="AA_TRANSFER_CLASS_4"/>
    <property type="match status" value="1"/>
</dbReference>
<sequence length="323" mass="34838">MKTSPYIWFNGKLVPWADANVHVMTHALHYGSSVFEGVRCYSTPDGPALFRIGDHIERLFESAKIYRMQLPYTQDELIAACRTSITENNLSSAYLRPIAFRGNTGFGVAPPADGPIDVLVIAAEFGAYLGEEGLKNGIDACITSWNRAAPNTFPTGAKAGGNYLSSQLIAMEARRLGFGEGLALSVDGQLSEGAGENLFVIRKGRIYTPPAAASILVGITRDTIFQLAKMLGFEVVEQVLPREMLYVADEVFLTGTAAEITPVRSVDGITVGKGSRGPITEALQDAFFGLFDGRTADEWGWLDQVNAKNAEQTKTGATFAEVA</sequence>
<dbReference type="GO" id="GO:0005829">
    <property type="term" value="C:cytosol"/>
    <property type="evidence" value="ECO:0007669"/>
    <property type="project" value="TreeGrafter"/>
</dbReference>
<dbReference type="EMBL" id="JACHHP010000005">
    <property type="protein sequence ID" value="MBB5209282.1"/>
    <property type="molecule type" value="Genomic_DNA"/>
</dbReference>
<organism evidence="20 21">
    <name type="scientific">Chiayiivirga flava</name>
    <dbReference type="NCBI Taxonomy" id="659595"/>
    <lineage>
        <taxon>Bacteria</taxon>
        <taxon>Pseudomonadati</taxon>
        <taxon>Pseudomonadota</taxon>
        <taxon>Gammaproteobacteria</taxon>
        <taxon>Lysobacterales</taxon>
        <taxon>Lysobacteraceae</taxon>
        <taxon>Chiayiivirga</taxon>
    </lineage>
</organism>
<evidence type="ECO:0000256" key="14">
    <source>
        <dbReference type="ARBA" id="ARBA00048212"/>
    </source>
</evidence>
<evidence type="ECO:0000256" key="19">
    <source>
        <dbReference type="RuleBase" id="RU364094"/>
    </source>
</evidence>